<organism evidence="1">
    <name type="scientific">mine drainage metagenome</name>
    <dbReference type="NCBI Taxonomy" id="410659"/>
    <lineage>
        <taxon>unclassified sequences</taxon>
        <taxon>metagenomes</taxon>
        <taxon>ecological metagenomes</taxon>
    </lineage>
</organism>
<sequence>MELTMSERRAVTNKQAMAYKKGARKEKFRILDQVVELTGWNRDHARKVLTGSAKMRKTVPRKPRAPKYSGHVISCLAIVLMFMRMPAGKRLAPMLSVVVPMLRKDGELMCSDEEAALLVAMSPATIDR</sequence>
<feature type="non-terminal residue" evidence="1">
    <location>
        <position position="128"/>
    </location>
</feature>
<evidence type="ECO:0000313" key="1">
    <source>
        <dbReference type="EMBL" id="EQD38539.1"/>
    </source>
</evidence>
<accession>T1AC98</accession>
<reference evidence="1" key="1">
    <citation type="submission" date="2013-08" db="EMBL/GenBank/DDBJ databases">
        <authorList>
            <person name="Mendez C."/>
            <person name="Richter M."/>
            <person name="Ferrer M."/>
            <person name="Sanchez J."/>
        </authorList>
    </citation>
    <scope>NUCLEOTIDE SEQUENCE</scope>
</reference>
<reference evidence="1" key="2">
    <citation type="journal article" date="2014" name="ISME J.">
        <title>Microbial stratification in low pH oxic and suboxic macroscopic growths along an acid mine drainage.</title>
        <authorList>
            <person name="Mendez-Garcia C."/>
            <person name="Mesa V."/>
            <person name="Sprenger R.R."/>
            <person name="Richter M."/>
            <person name="Diez M.S."/>
            <person name="Solano J."/>
            <person name="Bargiela R."/>
            <person name="Golyshina O.V."/>
            <person name="Manteca A."/>
            <person name="Ramos J.L."/>
            <person name="Gallego J.R."/>
            <person name="Llorente I."/>
            <person name="Martins Dos Santos V.A."/>
            <person name="Jensen O.N."/>
            <person name="Pelaez A.I."/>
            <person name="Sanchez J."/>
            <person name="Ferrer M."/>
        </authorList>
    </citation>
    <scope>NUCLEOTIDE SEQUENCE</scope>
</reference>
<protein>
    <submittedName>
        <fullName evidence="1">Transposase</fullName>
    </submittedName>
</protein>
<dbReference type="AlphaFoldDB" id="T1AC98"/>
<name>T1AC98_9ZZZZ</name>
<comment type="caution">
    <text evidence="1">The sequence shown here is derived from an EMBL/GenBank/DDBJ whole genome shotgun (WGS) entry which is preliminary data.</text>
</comment>
<proteinExistence type="predicted"/>
<dbReference type="EMBL" id="AUZZ01008239">
    <property type="protein sequence ID" value="EQD38539.1"/>
    <property type="molecule type" value="Genomic_DNA"/>
</dbReference>
<gene>
    <name evidence="1" type="ORF">B2A_11415</name>
</gene>